<accession>A0A0A2LCA3</accession>
<organism evidence="1 2">
    <name type="scientific">Penicillium italicum</name>
    <name type="common">Blue mold</name>
    <dbReference type="NCBI Taxonomy" id="40296"/>
    <lineage>
        <taxon>Eukaryota</taxon>
        <taxon>Fungi</taxon>
        <taxon>Dikarya</taxon>
        <taxon>Ascomycota</taxon>
        <taxon>Pezizomycotina</taxon>
        <taxon>Eurotiomycetes</taxon>
        <taxon>Eurotiomycetidae</taxon>
        <taxon>Eurotiales</taxon>
        <taxon>Aspergillaceae</taxon>
        <taxon>Penicillium</taxon>
    </lineage>
</organism>
<sequence>MGTTEGVCVCVCALWSGCDLSTGVMGWVQSHGTMGLNATGREKKGRGGKSVSCRLPAGLVWKEVFPWNILSQNLLPPITQLQYCDCDALLHCCNFLRPCPMSKTSNCPTYIPSRTRLYRISSTHRDSGIQKRTRFVGAGRPLTTYIPTTGKWS</sequence>
<name>A0A0A2LCA3_PENIT</name>
<evidence type="ECO:0000313" key="1">
    <source>
        <dbReference type="EMBL" id="KGO76853.1"/>
    </source>
</evidence>
<gene>
    <name evidence="1" type="ORF">PITC_005440</name>
</gene>
<dbReference type="EMBL" id="JQGA01000229">
    <property type="protein sequence ID" value="KGO76853.1"/>
    <property type="molecule type" value="Genomic_DNA"/>
</dbReference>
<keyword evidence="2" id="KW-1185">Reference proteome</keyword>
<proteinExistence type="predicted"/>
<protein>
    <submittedName>
        <fullName evidence="1">Uncharacterized protein</fullName>
    </submittedName>
</protein>
<dbReference type="Proteomes" id="UP000030104">
    <property type="component" value="Unassembled WGS sequence"/>
</dbReference>
<dbReference type="HOGENOM" id="CLU_1713918_0_0_1"/>
<reference evidence="1 2" key="1">
    <citation type="journal article" date="2015" name="Mol. Plant Microbe Interact.">
        <title>Genome, transcriptome, and functional analyses of Penicillium expansum provide new insights into secondary metabolism and pathogenicity.</title>
        <authorList>
            <person name="Ballester A.R."/>
            <person name="Marcet-Houben M."/>
            <person name="Levin E."/>
            <person name="Sela N."/>
            <person name="Selma-Lazaro C."/>
            <person name="Carmona L."/>
            <person name="Wisniewski M."/>
            <person name="Droby S."/>
            <person name="Gonzalez-Candelas L."/>
            <person name="Gabaldon T."/>
        </authorList>
    </citation>
    <scope>NUCLEOTIDE SEQUENCE [LARGE SCALE GENOMIC DNA]</scope>
    <source>
        <strain evidence="1 2">PHI-1</strain>
    </source>
</reference>
<evidence type="ECO:0000313" key="2">
    <source>
        <dbReference type="Proteomes" id="UP000030104"/>
    </source>
</evidence>
<dbReference type="AlphaFoldDB" id="A0A0A2LCA3"/>
<comment type="caution">
    <text evidence="1">The sequence shown here is derived from an EMBL/GenBank/DDBJ whole genome shotgun (WGS) entry which is preliminary data.</text>
</comment>